<feature type="domain" description="TBP-interacting protein N-terminal" evidence="1">
    <location>
        <begin position="3"/>
        <end position="102"/>
    </location>
</feature>
<dbReference type="Pfam" id="PF15517">
    <property type="entry name" value="TBPIP_N"/>
    <property type="match status" value="1"/>
</dbReference>
<organism evidence="3 4">
    <name type="scientific">Thermococcus celer Vu 13 = JCM 8558</name>
    <dbReference type="NCBI Taxonomy" id="1293037"/>
    <lineage>
        <taxon>Archaea</taxon>
        <taxon>Methanobacteriati</taxon>
        <taxon>Methanobacteriota</taxon>
        <taxon>Thermococci</taxon>
        <taxon>Thermococcales</taxon>
        <taxon>Thermococcaceae</taxon>
        <taxon>Thermococcus</taxon>
    </lineage>
</organism>
<dbReference type="OrthoDB" id="84510at2157"/>
<protein>
    <submittedName>
        <fullName evidence="3">TBP-interacting protein</fullName>
    </submittedName>
</protein>
<proteinExistence type="predicted"/>
<evidence type="ECO:0000259" key="2">
    <source>
        <dbReference type="Pfam" id="PF21664"/>
    </source>
</evidence>
<dbReference type="AlphaFoldDB" id="A0A218P4E3"/>
<dbReference type="InterPro" id="IPR043112">
    <property type="entry name" value="TIP_C"/>
</dbReference>
<name>A0A218P4E3_THECE</name>
<evidence type="ECO:0000259" key="1">
    <source>
        <dbReference type="Pfam" id="PF15517"/>
    </source>
</evidence>
<dbReference type="InterPro" id="IPR038230">
    <property type="entry name" value="TIP_N_sf"/>
</dbReference>
<dbReference type="Proteomes" id="UP000197156">
    <property type="component" value="Chromosome"/>
</dbReference>
<dbReference type="Gene3D" id="3.40.1350.70">
    <property type="entry name" value="TBP-interacting protein, N-terminal domain"/>
    <property type="match status" value="1"/>
</dbReference>
<dbReference type="SUPFAM" id="SSF159612">
    <property type="entry name" value="TBP-interacting protein-like"/>
    <property type="match status" value="1"/>
</dbReference>
<dbReference type="EMBL" id="CP014854">
    <property type="protein sequence ID" value="ASI99786.1"/>
    <property type="molecule type" value="Genomic_DNA"/>
</dbReference>
<dbReference type="Gene3D" id="3.90.79.30">
    <property type="entry name" value="TBP-interacting protein, C-terminal domain"/>
    <property type="match status" value="1"/>
</dbReference>
<feature type="domain" description="TBP-interacting protein C-terminal" evidence="2">
    <location>
        <begin position="103"/>
        <end position="217"/>
    </location>
</feature>
<evidence type="ECO:0000313" key="4">
    <source>
        <dbReference type="Proteomes" id="UP000197156"/>
    </source>
</evidence>
<dbReference type="GeneID" id="33325003"/>
<accession>A0A218P4E3</accession>
<dbReference type="KEGG" id="tce:A3L02_09520"/>
<keyword evidence="4" id="KW-1185">Reference proteome</keyword>
<dbReference type="Pfam" id="PF21664">
    <property type="entry name" value="TBPIP_C"/>
    <property type="match status" value="1"/>
</dbReference>
<reference evidence="3 4" key="1">
    <citation type="submission" date="2016-03" db="EMBL/GenBank/DDBJ databases">
        <title>Complete genome sequence of Thermococcus celer.</title>
        <authorList>
            <person name="Oger P.M."/>
        </authorList>
    </citation>
    <scope>NUCLEOTIDE SEQUENCE [LARGE SCALE GENOMIC DNA]</scope>
    <source>
        <strain evidence="3 4">Vu 13</strain>
    </source>
</reference>
<dbReference type="InterPro" id="IPR029125">
    <property type="entry name" value="TIP_N"/>
</dbReference>
<dbReference type="InterPro" id="IPR049118">
    <property type="entry name" value="TBPIP_C"/>
</dbReference>
<sequence length="227" mass="26294">MTYGELSPRIKKVYAQVRYIDDYHWEITGESIIGVHKKSNVKVIIEVADNREHAREMAENGNGDGIRIIAVPDRSVFLVHNGVFILTYRYLKTTLADINDHIIWSGFRVVEGDGRLIQEDFYEYLGGAFLEHVKNNMLAGQDYVFWQFYRCPKCGKYVDVESLETHLKGHGIKHYEQSEERYEVFEINFQDGKVYDTSGREVPLKEFSEEAKDFLNEIKEGVKGAVL</sequence>
<dbReference type="RefSeq" id="WP_088863702.1">
    <property type="nucleotide sequence ID" value="NZ_CP014854.1"/>
</dbReference>
<evidence type="ECO:0000313" key="3">
    <source>
        <dbReference type="EMBL" id="ASI99786.1"/>
    </source>
</evidence>
<gene>
    <name evidence="3" type="ORF">A3L02_09520</name>
</gene>